<dbReference type="GO" id="GO:1990904">
    <property type="term" value="C:ribonucleoprotein complex"/>
    <property type="evidence" value="ECO:0007669"/>
    <property type="project" value="UniProtKB-KW"/>
</dbReference>
<dbReference type="STRING" id="3469.A0A4Y7IRL9"/>
<dbReference type="Pfam" id="PF01775">
    <property type="entry name" value="Ribosomal_L18A"/>
    <property type="match status" value="1"/>
</dbReference>
<keyword evidence="6" id="KW-1185">Reference proteome</keyword>
<sequence>MLVVIQLRNTIIFLINNGGHTIEVEIHDGPYNVIKNWNYTALLILFITVTENTTKVQCEEELVEAIETATEVKKDCLCFIELNFVAEEDVETVETAGTQTVAIHLQIYGKSSIWLRYQSRTGYYNMYKEYRDTTLNGGVEQMYTEMASRHRVRSRCIQIIKTATIPAKLCKREKKAIPQGHQVPIGIPEGQTTNQEIEDHIQGNETQLVQVSTWFREILEYHPQLLKDYIRPMSLSKIDYHFLKNGIQLTYTTWRFHGEKSHDKPRSDNVGVAVDNRGIGVDNLGNSADNGDDFSENINPACSVDENVGVHSRVHNDDGTIKALTFGFTLSCEVQRLMIKLSLNYVVGDLHLVTFKEPESAKNACEEATPMINSCRANCNLASQDEAVIKNVEDNRILNKETSGFR</sequence>
<dbReference type="SUPFAM" id="SSF52518">
    <property type="entry name" value="Thiamin diphosphate-binding fold (THDP-binding)"/>
    <property type="match status" value="1"/>
</dbReference>
<gene>
    <name evidence="5" type="ORF">C5167_019208</name>
</gene>
<accession>A0A4Y7IRL9</accession>
<dbReference type="Proteomes" id="UP000316621">
    <property type="component" value="Chromosome 2"/>
</dbReference>
<evidence type="ECO:0000256" key="1">
    <source>
        <dbReference type="ARBA" id="ARBA00009362"/>
    </source>
</evidence>
<dbReference type="InterPro" id="IPR023573">
    <property type="entry name" value="Ribosomal_eL20_dom"/>
</dbReference>
<dbReference type="InterPro" id="IPR021138">
    <property type="entry name" value="Ribosomal_eL20_eukaryotes"/>
</dbReference>
<dbReference type="Gene3D" id="3.10.20.10">
    <property type="match status" value="1"/>
</dbReference>
<feature type="domain" description="Large ribosomal subunit protein eL20" evidence="4">
    <location>
        <begin position="118"/>
        <end position="162"/>
    </location>
</feature>
<dbReference type="GO" id="GO:0003735">
    <property type="term" value="F:structural constituent of ribosome"/>
    <property type="evidence" value="ECO:0007669"/>
    <property type="project" value="InterPro"/>
</dbReference>
<evidence type="ECO:0000313" key="6">
    <source>
        <dbReference type="Proteomes" id="UP000316621"/>
    </source>
</evidence>
<dbReference type="SUPFAM" id="SSF160374">
    <property type="entry name" value="RplX-like"/>
    <property type="match status" value="1"/>
</dbReference>
<dbReference type="PANTHER" id="PTHR10052">
    <property type="entry name" value="60S RIBOSOMAL PROTEIN L18A"/>
    <property type="match status" value="1"/>
</dbReference>
<proteinExistence type="inferred from homology"/>
<comment type="similarity">
    <text evidence="1">Belongs to the eukaryotic ribosomal protein eL20 family.</text>
</comment>
<reference evidence="5 6" key="1">
    <citation type="journal article" date="2018" name="Science">
        <title>The opium poppy genome and morphinan production.</title>
        <authorList>
            <person name="Guo L."/>
            <person name="Winzer T."/>
            <person name="Yang X."/>
            <person name="Li Y."/>
            <person name="Ning Z."/>
            <person name="He Z."/>
            <person name="Teodor R."/>
            <person name="Lu Y."/>
            <person name="Bowser T.A."/>
            <person name="Graham I.A."/>
            <person name="Ye K."/>
        </authorList>
    </citation>
    <scope>NUCLEOTIDE SEQUENCE [LARGE SCALE GENOMIC DNA]</scope>
    <source>
        <strain evidence="6">cv. HN1</strain>
        <tissue evidence="5">Leaves</tissue>
    </source>
</reference>
<evidence type="ECO:0000259" key="4">
    <source>
        <dbReference type="Pfam" id="PF01775"/>
    </source>
</evidence>
<dbReference type="InterPro" id="IPR029061">
    <property type="entry name" value="THDP-binding"/>
</dbReference>
<keyword evidence="3" id="KW-0687">Ribonucleoprotein</keyword>
<name>A0A4Y7IRL9_PAPSO</name>
<protein>
    <recommendedName>
        <fullName evidence="4">Large ribosomal subunit protein eL20 domain-containing protein</fullName>
    </recommendedName>
</protein>
<dbReference type="Gramene" id="RZC50776">
    <property type="protein sequence ID" value="RZC50776"/>
    <property type="gene ID" value="C5167_019208"/>
</dbReference>
<keyword evidence="2" id="KW-0689">Ribosomal protein</keyword>
<evidence type="ECO:0000256" key="2">
    <source>
        <dbReference type="ARBA" id="ARBA00022980"/>
    </source>
</evidence>
<dbReference type="EMBL" id="CM010716">
    <property type="protein sequence ID" value="RZC50776.1"/>
    <property type="molecule type" value="Genomic_DNA"/>
</dbReference>
<evidence type="ECO:0000256" key="3">
    <source>
        <dbReference type="ARBA" id="ARBA00023274"/>
    </source>
</evidence>
<dbReference type="GO" id="GO:0006412">
    <property type="term" value="P:translation"/>
    <property type="evidence" value="ECO:0007669"/>
    <property type="project" value="InterPro"/>
</dbReference>
<evidence type="ECO:0000313" key="5">
    <source>
        <dbReference type="EMBL" id="RZC50776.1"/>
    </source>
</evidence>
<dbReference type="AlphaFoldDB" id="A0A4Y7IRL9"/>
<dbReference type="Gene3D" id="3.40.50.970">
    <property type="match status" value="1"/>
</dbReference>
<organism evidence="5 6">
    <name type="scientific">Papaver somniferum</name>
    <name type="common">Opium poppy</name>
    <dbReference type="NCBI Taxonomy" id="3469"/>
    <lineage>
        <taxon>Eukaryota</taxon>
        <taxon>Viridiplantae</taxon>
        <taxon>Streptophyta</taxon>
        <taxon>Embryophyta</taxon>
        <taxon>Tracheophyta</taxon>
        <taxon>Spermatophyta</taxon>
        <taxon>Magnoliopsida</taxon>
        <taxon>Ranunculales</taxon>
        <taxon>Papaveraceae</taxon>
        <taxon>Papaveroideae</taxon>
        <taxon>Papaver</taxon>
    </lineage>
</organism>
<dbReference type="FunFam" id="3.10.20.10:FF:000001">
    <property type="entry name" value="60S ribosomal protein L18a"/>
    <property type="match status" value="1"/>
</dbReference>
<dbReference type="GO" id="GO:0005840">
    <property type="term" value="C:ribosome"/>
    <property type="evidence" value="ECO:0007669"/>
    <property type="project" value="UniProtKB-KW"/>
</dbReference>